<feature type="region of interest" description="Disordered" evidence="2">
    <location>
        <begin position="1"/>
        <end position="23"/>
    </location>
</feature>
<sequence length="900" mass="105069">METIITTTSQNSEYSEPKPVKRRDTGFEQIVSNKNEKLQKHNLFTLLPTLHGGIKGRKSILTNRDFMKSYLKTKKSVSPDHKSARIVYMTPPPKNNFSKRSIGIQTLFEQIFQGNLENIKEKSLLCQKIMFENEIQENFGMDPLKNEKMMKNVLKCVRDGTISKYEDFLPFMTRQKQLYAIEERSKEENTLENHFANNRNKVYNSTLDVDKNTIKDTRTLVKFSEYPSVSKLENPDTFNHSEKLFKKNRLNPKNSNKKLPSILSLTEENKKTTSESLPENQTVTLFESLSKEINKISSESNNIENEEEKYNQNGYNDIESLTEIEEVQESVIINTPNDNELIEDLIEKERDEDNYYESHEGEGLEYYQYDSSVKNKESPLKILMNKEVEEIAEISEDLEENSEYEETSNKSKNSDSLASDSSFSYNKSKNDEKSYSLYSEKQKSPESSKISQKHKKKFIRNSNPESPDHELETSIAQNSINDPNKSSSNQTSVNKSEYDEPKNPNFNPSEPEEGKIQTEKIKSLKKLSSMPLIIRSKSKYLDTFSTTTQELLETIFKETIKKRKKKFEPRKSRSDNIENALKTTEFSRLSSKEKFRNEPSSANINSESSKTSDFRNKSNYKEYRRQNTGFDSLNDNFTRRKTAKSLENEIKRITSRKSAIFPILSKPKIKRQSVMRVHKSRTIASKRSELDLDSYKASMFIENTAKLVIFLIIKLKENSKSKFTRENTNQTTVVSENSLNLCVTMARFITGTLKFYIFNNETIEQEEKDDVKHILNGFFFNNKVKPNMIKVNWPERQKDSEKITEENWTIKDIPDKEMKNRLNLKSKFLYESKSVGALHRTGKMQVKNLDDSFDIPKKPKRIKNINADFIRERIKKLSKERFKNHYLIRSSSNNYRYNHT</sequence>
<keyword evidence="4" id="KW-1185">Reference proteome</keyword>
<organism evidence="3 4">
    <name type="scientific">Stentor coeruleus</name>
    <dbReference type="NCBI Taxonomy" id="5963"/>
    <lineage>
        <taxon>Eukaryota</taxon>
        <taxon>Sar</taxon>
        <taxon>Alveolata</taxon>
        <taxon>Ciliophora</taxon>
        <taxon>Postciliodesmatophora</taxon>
        <taxon>Heterotrichea</taxon>
        <taxon>Heterotrichida</taxon>
        <taxon>Stentoridae</taxon>
        <taxon>Stentor</taxon>
    </lineage>
</organism>
<evidence type="ECO:0000256" key="2">
    <source>
        <dbReference type="SAM" id="MobiDB-lite"/>
    </source>
</evidence>
<dbReference type="EMBL" id="MPUH01000603">
    <property type="protein sequence ID" value="OMJ76929.1"/>
    <property type="molecule type" value="Genomic_DNA"/>
</dbReference>
<feature type="compositionally biased region" description="Low complexity" evidence="2">
    <location>
        <begin position="414"/>
        <end position="424"/>
    </location>
</feature>
<feature type="compositionally biased region" description="Basic and acidic residues" evidence="2">
    <location>
        <begin position="428"/>
        <end position="446"/>
    </location>
</feature>
<gene>
    <name evidence="3" type="ORF">SteCoe_23598</name>
</gene>
<evidence type="ECO:0000313" key="3">
    <source>
        <dbReference type="EMBL" id="OMJ76929.1"/>
    </source>
</evidence>
<feature type="compositionally biased region" description="Polar residues" evidence="2">
    <location>
        <begin position="598"/>
        <end position="609"/>
    </location>
</feature>
<dbReference type="AlphaFoldDB" id="A0A1R2BJI3"/>
<feature type="compositionally biased region" description="Polar residues" evidence="2">
    <location>
        <begin position="474"/>
        <end position="495"/>
    </location>
</feature>
<feature type="compositionally biased region" description="Polar residues" evidence="2">
    <location>
        <begin position="1"/>
        <end position="14"/>
    </location>
</feature>
<evidence type="ECO:0000256" key="1">
    <source>
        <dbReference type="SAM" id="Coils"/>
    </source>
</evidence>
<feature type="coiled-coil region" evidence="1">
    <location>
        <begin position="286"/>
        <end position="313"/>
    </location>
</feature>
<keyword evidence="1" id="KW-0175">Coiled coil</keyword>
<accession>A0A1R2BJI3</accession>
<feature type="region of interest" description="Disordered" evidence="2">
    <location>
        <begin position="588"/>
        <end position="618"/>
    </location>
</feature>
<dbReference type="Proteomes" id="UP000187209">
    <property type="component" value="Unassembled WGS sequence"/>
</dbReference>
<feature type="region of interest" description="Disordered" evidence="2">
    <location>
        <begin position="396"/>
        <end position="517"/>
    </location>
</feature>
<protein>
    <submittedName>
        <fullName evidence="3">Uncharacterized protein</fullName>
    </submittedName>
</protein>
<comment type="caution">
    <text evidence="3">The sequence shown here is derived from an EMBL/GenBank/DDBJ whole genome shotgun (WGS) entry which is preliminary data.</text>
</comment>
<feature type="compositionally biased region" description="Acidic residues" evidence="2">
    <location>
        <begin position="396"/>
        <end position="406"/>
    </location>
</feature>
<name>A0A1R2BJI3_9CILI</name>
<reference evidence="3 4" key="1">
    <citation type="submission" date="2016-11" db="EMBL/GenBank/DDBJ databases">
        <title>The macronuclear genome of Stentor coeruleus: a giant cell with tiny introns.</title>
        <authorList>
            <person name="Slabodnick M."/>
            <person name="Ruby J.G."/>
            <person name="Reiff S.B."/>
            <person name="Swart E.C."/>
            <person name="Gosai S."/>
            <person name="Prabakaran S."/>
            <person name="Witkowska E."/>
            <person name="Larue G.E."/>
            <person name="Fisher S."/>
            <person name="Freeman R.M."/>
            <person name="Gunawardena J."/>
            <person name="Chu W."/>
            <person name="Stover N.A."/>
            <person name="Gregory B.D."/>
            <person name="Nowacki M."/>
            <person name="Derisi J."/>
            <person name="Roy S.W."/>
            <person name="Marshall W.F."/>
            <person name="Sood P."/>
        </authorList>
    </citation>
    <scope>NUCLEOTIDE SEQUENCE [LARGE SCALE GENOMIC DNA]</scope>
    <source>
        <strain evidence="3">WM001</strain>
    </source>
</reference>
<evidence type="ECO:0000313" key="4">
    <source>
        <dbReference type="Proteomes" id="UP000187209"/>
    </source>
</evidence>
<proteinExistence type="predicted"/>